<feature type="region of interest" description="Disordered" evidence="1">
    <location>
        <begin position="189"/>
        <end position="273"/>
    </location>
</feature>
<dbReference type="EMBL" id="JBJJXI010000041">
    <property type="protein sequence ID" value="KAL3402008.1"/>
    <property type="molecule type" value="Genomic_DNA"/>
</dbReference>
<organism evidence="2 3">
    <name type="scientific">Trichogramma kaykai</name>
    <dbReference type="NCBI Taxonomy" id="54128"/>
    <lineage>
        <taxon>Eukaryota</taxon>
        <taxon>Metazoa</taxon>
        <taxon>Ecdysozoa</taxon>
        <taxon>Arthropoda</taxon>
        <taxon>Hexapoda</taxon>
        <taxon>Insecta</taxon>
        <taxon>Pterygota</taxon>
        <taxon>Neoptera</taxon>
        <taxon>Endopterygota</taxon>
        <taxon>Hymenoptera</taxon>
        <taxon>Apocrita</taxon>
        <taxon>Proctotrupomorpha</taxon>
        <taxon>Chalcidoidea</taxon>
        <taxon>Trichogrammatidae</taxon>
        <taxon>Trichogramma</taxon>
    </lineage>
</organism>
<feature type="compositionally biased region" description="Polar residues" evidence="1">
    <location>
        <begin position="263"/>
        <end position="273"/>
    </location>
</feature>
<accession>A0ABD2X9E8</accession>
<name>A0ABD2X9E8_9HYME</name>
<evidence type="ECO:0008006" key="4">
    <source>
        <dbReference type="Google" id="ProtNLM"/>
    </source>
</evidence>
<sequence length="344" mass="39153">MCDEKHEILYKNPIVPFYQYEITEKIYSKPDDRSIFDEIFELCFRGHSCLRHNIDLTTAIDTKNVIECFYSKVTSRCEISFNHELKCSFTSTSYFWVYVHQLIHAYLYLSSSCIHDIDEASDHGYEFNVHINRVRRIFDKIRLPGIQEHNFVNYICYGREKSLYYHCELRLLERTLGYRQMLQSNINSAATSQKKSLVPTNKNKPVSSSNNAAKVSNKTAPTNVQSTNRKIVTSNPKTPSTSQKKSSVPTNKKNTVNVSNKTAPRNMQSTNKSITTKKPLQVNTNTVSTVVKKSSVPTNENNTVGSSRISDIFPITTTLTNNQGDKIVSIAATKQSTVIVIHND</sequence>
<gene>
    <name evidence="2" type="ORF">TKK_005011</name>
</gene>
<feature type="compositionally biased region" description="Low complexity" evidence="1">
    <location>
        <begin position="206"/>
        <end position="218"/>
    </location>
</feature>
<evidence type="ECO:0000313" key="2">
    <source>
        <dbReference type="EMBL" id="KAL3402008.1"/>
    </source>
</evidence>
<protein>
    <recommendedName>
        <fullName evidence="4">SprT-like domain-containing protein</fullName>
    </recommendedName>
</protein>
<dbReference type="Proteomes" id="UP001627154">
    <property type="component" value="Unassembled WGS sequence"/>
</dbReference>
<proteinExistence type="predicted"/>
<keyword evidence="3" id="KW-1185">Reference proteome</keyword>
<feature type="compositionally biased region" description="Polar residues" evidence="1">
    <location>
        <begin position="189"/>
        <end position="205"/>
    </location>
</feature>
<feature type="compositionally biased region" description="Low complexity" evidence="1">
    <location>
        <begin position="233"/>
        <end position="262"/>
    </location>
</feature>
<dbReference type="AlphaFoldDB" id="A0ABD2X9E8"/>
<evidence type="ECO:0000313" key="3">
    <source>
        <dbReference type="Proteomes" id="UP001627154"/>
    </source>
</evidence>
<feature type="compositionally biased region" description="Polar residues" evidence="1">
    <location>
        <begin position="219"/>
        <end position="232"/>
    </location>
</feature>
<comment type="caution">
    <text evidence="2">The sequence shown here is derived from an EMBL/GenBank/DDBJ whole genome shotgun (WGS) entry which is preliminary data.</text>
</comment>
<reference evidence="2 3" key="1">
    <citation type="journal article" date="2024" name="bioRxiv">
        <title>A reference genome for Trichogramma kaykai: A tiny desert-dwelling parasitoid wasp with competing sex-ratio distorters.</title>
        <authorList>
            <person name="Culotta J."/>
            <person name="Lindsey A.R."/>
        </authorList>
    </citation>
    <scope>NUCLEOTIDE SEQUENCE [LARGE SCALE GENOMIC DNA]</scope>
    <source>
        <strain evidence="2 3">KSX58</strain>
    </source>
</reference>
<evidence type="ECO:0000256" key="1">
    <source>
        <dbReference type="SAM" id="MobiDB-lite"/>
    </source>
</evidence>